<evidence type="ECO:0000313" key="2">
    <source>
        <dbReference type="EMBL" id="BCT76383.1"/>
    </source>
</evidence>
<evidence type="ECO:0000313" key="3">
    <source>
        <dbReference type="Proteomes" id="UP001319861"/>
    </source>
</evidence>
<dbReference type="Proteomes" id="UP001319861">
    <property type="component" value="Chromosome"/>
</dbReference>
<name>A0ABN6FI19_SINCY</name>
<organism evidence="2 3">
    <name type="scientific">Sinomonas cyclohexanicum</name>
    <name type="common">Corynebacterium cyclohexanicum</name>
    <dbReference type="NCBI Taxonomy" id="322009"/>
    <lineage>
        <taxon>Bacteria</taxon>
        <taxon>Bacillati</taxon>
        <taxon>Actinomycetota</taxon>
        <taxon>Actinomycetes</taxon>
        <taxon>Micrococcales</taxon>
        <taxon>Micrococcaceae</taxon>
        <taxon>Sinomonas</taxon>
    </lineage>
</organism>
<evidence type="ECO:0000256" key="1">
    <source>
        <dbReference type="SAM" id="MobiDB-lite"/>
    </source>
</evidence>
<keyword evidence="3" id="KW-1185">Reference proteome</keyword>
<sequence length="58" mass="6050">MSQRNATAARPAPSPTTTARNTNGTDPTPSLSPKRLPSTLIRDPRVAADGTETSSTVE</sequence>
<feature type="compositionally biased region" description="Low complexity" evidence="1">
    <location>
        <begin position="1"/>
        <end position="23"/>
    </location>
</feature>
<feature type="region of interest" description="Disordered" evidence="1">
    <location>
        <begin position="1"/>
        <end position="58"/>
    </location>
</feature>
<dbReference type="EMBL" id="AP024525">
    <property type="protein sequence ID" value="BCT76383.1"/>
    <property type="molecule type" value="Genomic_DNA"/>
</dbReference>
<gene>
    <name evidence="2" type="ORF">SCMU_22250</name>
</gene>
<accession>A0ABN6FI19</accession>
<proteinExistence type="predicted"/>
<reference evidence="2 3" key="1">
    <citation type="journal article" date="2021" name="J. Biosci. Bioeng.">
        <title>Identification and characterization of a chc gene cluster responsible for the aromatization pathway of cyclohexanecarboxylate degradation in Sinomonas cyclohexanicum ATCC 51369.</title>
        <authorList>
            <person name="Yamamoto T."/>
            <person name="Hasegawa Y."/>
            <person name="Lau P.C.K."/>
            <person name="Iwaki H."/>
        </authorList>
    </citation>
    <scope>NUCLEOTIDE SEQUENCE [LARGE SCALE GENOMIC DNA]</scope>
    <source>
        <strain evidence="2 3">ATCC 51369</strain>
    </source>
</reference>
<protein>
    <submittedName>
        <fullName evidence="2">Uncharacterized protein</fullName>
    </submittedName>
</protein>